<feature type="region of interest" description="Disordered" evidence="3">
    <location>
        <begin position="444"/>
        <end position="671"/>
    </location>
</feature>
<evidence type="ECO:0000256" key="2">
    <source>
        <dbReference type="ARBA" id="ARBA00023242"/>
    </source>
</evidence>
<comment type="subcellular location">
    <subcellularLocation>
        <location evidence="1">Nucleus</location>
    </subcellularLocation>
</comment>
<dbReference type="EMBL" id="CP119897">
    <property type="protein sequence ID" value="WFD28406.1"/>
    <property type="molecule type" value="Genomic_DNA"/>
</dbReference>
<evidence type="ECO:0000256" key="3">
    <source>
        <dbReference type="SAM" id="MobiDB-lite"/>
    </source>
</evidence>
<feature type="compositionally biased region" description="Polar residues" evidence="3">
    <location>
        <begin position="576"/>
        <end position="585"/>
    </location>
</feature>
<feature type="domain" description="ELYS-like" evidence="4">
    <location>
        <begin position="51"/>
        <end position="277"/>
    </location>
</feature>
<feature type="compositionally biased region" description="Basic and acidic residues" evidence="3">
    <location>
        <begin position="312"/>
        <end position="328"/>
    </location>
</feature>
<evidence type="ECO:0000313" key="6">
    <source>
        <dbReference type="Proteomes" id="UP001213623"/>
    </source>
</evidence>
<feature type="region of interest" description="Disordered" evidence="3">
    <location>
        <begin position="312"/>
        <end position="333"/>
    </location>
</feature>
<feature type="region of interest" description="Disordered" evidence="3">
    <location>
        <begin position="355"/>
        <end position="398"/>
    </location>
</feature>
<feature type="compositionally biased region" description="Low complexity" evidence="3">
    <location>
        <begin position="515"/>
        <end position="527"/>
    </location>
</feature>
<evidence type="ECO:0000313" key="5">
    <source>
        <dbReference type="EMBL" id="WFD28406.1"/>
    </source>
</evidence>
<organism evidence="5 6">
    <name type="scientific">Malassezia nana</name>
    <dbReference type="NCBI Taxonomy" id="180528"/>
    <lineage>
        <taxon>Eukaryota</taxon>
        <taxon>Fungi</taxon>
        <taxon>Dikarya</taxon>
        <taxon>Basidiomycota</taxon>
        <taxon>Ustilaginomycotina</taxon>
        <taxon>Malasseziomycetes</taxon>
        <taxon>Malasseziales</taxon>
        <taxon>Malasseziaceae</taxon>
        <taxon>Malassezia</taxon>
    </lineage>
</organism>
<keyword evidence="6" id="KW-1185">Reference proteome</keyword>
<reference evidence="5" key="1">
    <citation type="submission" date="2023-03" db="EMBL/GenBank/DDBJ databases">
        <title>Mating type loci evolution in Malassezia.</title>
        <authorList>
            <person name="Coelho M.A."/>
        </authorList>
    </citation>
    <scope>NUCLEOTIDE SEQUENCE</scope>
    <source>
        <strain evidence="5">CBS 9557</strain>
    </source>
</reference>
<dbReference type="Proteomes" id="UP001213623">
    <property type="component" value="Chromosome 6"/>
</dbReference>
<protein>
    <recommendedName>
        <fullName evidence="4">ELYS-like domain-containing protein</fullName>
    </recommendedName>
</protein>
<gene>
    <name evidence="5" type="ORF">MNAN1_003416</name>
</gene>
<dbReference type="GO" id="GO:0005634">
    <property type="term" value="C:nucleus"/>
    <property type="evidence" value="ECO:0007669"/>
    <property type="project" value="UniProtKB-SubCell"/>
</dbReference>
<dbReference type="AlphaFoldDB" id="A0AAF0EPI3"/>
<evidence type="ECO:0000256" key="1">
    <source>
        <dbReference type="ARBA" id="ARBA00004123"/>
    </source>
</evidence>
<evidence type="ECO:0000259" key="4">
    <source>
        <dbReference type="Pfam" id="PF13934"/>
    </source>
</evidence>
<dbReference type="Pfam" id="PF13934">
    <property type="entry name" value="ELYS"/>
    <property type="match status" value="1"/>
</dbReference>
<keyword evidence="2" id="KW-0539">Nucleus</keyword>
<sequence>MQAAAPSPEVQAEALVARYLTPTTDGASTAWTDAYADDVVQRRAATAGHALFVDHWLKEAGLTGTCGLSHAADLFPPRSLSDLFVLVAELLSCAAKAPTRHALLLYLALEPVAVPAPLPDAVRDLAHSLSMSQGEINDVTAYWAVDQGHLEYALQVRRTSPHAPLLLERLASAPKILLPLVQLHQALPPLNAPLSKTALQSHTLAVVAQAQVEGLVPAWHTCRALIEAQPAAEAHFMRETLLGALLGLCFAPPRPDLIRSLLLLPLQRDEEALYETWTQAHLPRTSSAVALDTLLIKWVSQGRYVEAIHLDRRSGQRERANEPGEAHQRARQRRRTMMDGVWALLPDIQRHALREQDAEKPMDEEPTDEPSPVPRAHTPLSVSLGTQDQGDRAASPDARLLRTSIRMPTAASSQRATASPVPYNVSHEPLRASPFSGWKRPGPVRTPSLTANPSWGVPVPTSSPPWQKDVDATMEPEPAAVSALPDEPMPVSSASPPAPPVTDTPATVPRRRGGQRSAAKRAAAALRKTLRPEDAEPTIPGGFPMETEPSSPSRRVMPRRSGRRSRATTPADDALRTSSTLSPISQAHPKASHDSRPIARRTRAQTAELESHDSPSSVEMEESGQVEAEAHGHARRRRERVPASPPQATRTSRRLRRGSVAPSSTPRSTRR</sequence>
<name>A0AAF0EPI3_9BASI</name>
<dbReference type="InterPro" id="IPR025151">
    <property type="entry name" value="ELYS_dom"/>
</dbReference>
<accession>A0AAF0EPI3</accession>
<proteinExistence type="predicted"/>
<feature type="compositionally biased region" description="Polar residues" evidence="3">
    <location>
        <begin position="661"/>
        <end position="671"/>
    </location>
</feature>
<feature type="compositionally biased region" description="Basic residues" evidence="3">
    <location>
        <begin position="556"/>
        <end position="566"/>
    </location>
</feature>